<dbReference type="Proteomes" id="UP000005361">
    <property type="component" value="Chromosome"/>
</dbReference>
<reference evidence="2 3" key="1">
    <citation type="journal article" date="2015" name="Genome Announc.">
        <title>Complete Genome Sequence of Pelosinus fermentans JBW45, a Member of a Remarkably Competitive Group of Negativicutes in the Firmicutes Phylum.</title>
        <authorList>
            <person name="De Leon K.B."/>
            <person name="Utturkar S.M."/>
            <person name="Camilleri L.B."/>
            <person name="Elias D.A."/>
            <person name="Arkin A.P."/>
            <person name="Fields M.W."/>
            <person name="Brown S.D."/>
            <person name="Wall J.D."/>
        </authorList>
    </citation>
    <scope>NUCLEOTIDE SEQUENCE [LARGE SCALE GENOMIC DNA]</scope>
    <source>
        <strain evidence="2 3">JBW45</strain>
    </source>
</reference>
<accession>I8TR44</accession>
<feature type="transmembrane region" description="Helical" evidence="1">
    <location>
        <begin position="6"/>
        <end position="25"/>
    </location>
</feature>
<gene>
    <name evidence="2" type="ORF">JBW_00407</name>
</gene>
<dbReference type="KEGG" id="pft:JBW_00407"/>
<name>I8TR44_9FIRM</name>
<evidence type="ECO:0000256" key="1">
    <source>
        <dbReference type="SAM" id="Phobius"/>
    </source>
</evidence>
<keyword evidence="1" id="KW-0472">Membrane</keyword>
<dbReference type="HOGENOM" id="CLU_3383155_0_0_9"/>
<reference evidence="3" key="2">
    <citation type="submission" date="2015-02" db="EMBL/GenBank/DDBJ databases">
        <title>Complete Genome Sequence of Pelosinus fermentans JBW45.</title>
        <authorList>
            <person name="De Leon K.B."/>
            <person name="Utturkar S.M."/>
            <person name="Camilleri L.B."/>
            <person name="Arkin A.P."/>
            <person name="Fields M.W."/>
            <person name="Brown S.D."/>
            <person name="Wall J.D."/>
        </authorList>
    </citation>
    <scope>NUCLEOTIDE SEQUENCE [LARGE SCALE GENOMIC DNA]</scope>
    <source>
        <strain evidence="3">JBW45</strain>
    </source>
</reference>
<keyword evidence="1" id="KW-1133">Transmembrane helix</keyword>
<dbReference type="AlphaFoldDB" id="I8TR44"/>
<sequence>MVMFGHWVMNLFQFIVIVGFLLYLYRVNKLLSE</sequence>
<protein>
    <submittedName>
        <fullName evidence="2">Uncharacterized protein</fullName>
    </submittedName>
</protein>
<organism evidence="2 3">
    <name type="scientific">Pelosinus fermentans JBW45</name>
    <dbReference type="NCBI Taxonomy" id="1192197"/>
    <lineage>
        <taxon>Bacteria</taxon>
        <taxon>Bacillati</taxon>
        <taxon>Bacillota</taxon>
        <taxon>Negativicutes</taxon>
        <taxon>Selenomonadales</taxon>
        <taxon>Sporomusaceae</taxon>
        <taxon>Pelosinus</taxon>
    </lineage>
</organism>
<evidence type="ECO:0000313" key="2">
    <source>
        <dbReference type="EMBL" id="AJQ25759.1"/>
    </source>
</evidence>
<proteinExistence type="predicted"/>
<evidence type="ECO:0000313" key="3">
    <source>
        <dbReference type="Proteomes" id="UP000005361"/>
    </source>
</evidence>
<keyword evidence="1" id="KW-0812">Transmembrane</keyword>
<dbReference type="EMBL" id="CP010978">
    <property type="protein sequence ID" value="AJQ25759.1"/>
    <property type="molecule type" value="Genomic_DNA"/>
</dbReference>